<dbReference type="Proteomes" id="UP000499080">
    <property type="component" value="Unassembled WGS sequence"/>
</dbReference>
<sequence length="301" mass="34369">MRKENKPISRPRNFDFCLATNRNWTTLHRLELRGSFQNSSLIASKHHVNITKLKTKPNFYIISPLECLTTPSFNVQQTRMYGESNAESSLNTRSVRFEGETLPSHNSKKDIDLNYGIVNQRNSFEIFTTKTRDDRNRRNPLSSDTHQSPRHHLRPPPLTASHTIQSKTLIKTVSKFSRKAKKQQPSPSEAAVPQGAEKTSALIGKPTLRHVSHLYHPTFLLMNLLSTYGKSRPQNLAPRCTRCRAVLPLFNFCVYGPALLLDAFAYSSSFCIGRGVRFEEQPWILSRSGFPIRFVASIIDW</sequence>
<name>A0A4Y2LFJ0_ARAVE</name>
<protein>
    <submittedName>
        <fullName evidence="2">Uncharacterized protein</fullName>
    </submittedName>
</protein>
<comment type="caution">
    <text evidence="2">The sequence shown here is derived from an EMBL/GenBank/DDBJ whole genome shotgun (WGS) entry which is preliminary data.</text>
</comment>
<keyword evidence="3" id="KW-1185">Reference proteome</keyword>
<proteinExistence type="predicted"/>
<gene>
    <name evidence="2" type="ORF">AVEN_85163_1</name>
</gene>
<evidence type="ECO:0000313" key="2">
    <source>
        <dbReference type="EMBL" id="GBN13239.1"/>
    </source>
</evidence>
<feature type="region of interest" description="Disordered" evidence="1">
    <location>
        <begin position="128"/>
        <end position="197"/>
    </location>
</feature>
<reference evidence="2 3" key="1">
    <citation type="journal article" date="2019" name="Sci. Rep.">
        <title>Orb-weaving spider Araneus ventricosus genome elucidates the spidroin gene catalogue.</title>
        <authorList>
            <person name="Kono N."/>
            <person name="Nakamura H."/>
            <person name="Ohtoshi R."/>
            <person name="Moran D.A.P."/>
            <person name="Shinohara A."/>
            <person name="Yoshida Y."/>
            <person name="Fujiwara M."/>
            <person name="Mori M."/>
            <person name="Tomita M."/>
            <person name="Arakawa K."/>
        </authorList>
    </citation>
    <scope>NUCLEOTIDE SEQUENCE [LARGE SCALE GENOMIC DNA]</scope>
</reference>
<dbReference type="AlphaFoldDB" id="A0A4Y2LFJ0"/>
<feature type="compositionally biased region" description="Polar residues" evidence="1">
    <location>
        <begin position="160"/>
        <end position="175"/>
    </location>
</feature>
<dbReference type="EMBL" id="BGPR01005762">
    <property type="protein sequence ID" value="GBN13239.1"/>
    <property type="molecule type" value="Genomic_DNA"/>
</dbReference>
<evidence type="ECO:0000313" key="3">
    <source>
        <dbReference type="Proteomes" id="UP000499080"/>
    </source>
</evidence>
<evidence type="ECO:0000256" key="1">
    <source>
        <dbReference type="SAM" id="MobiDB-lite"/>
    </source>
</evidence>
<organism evidence="2 3">
    <name type="scientific">Araneus ventricosus</name>
    <name type="common">Orbweaver spider</name>
    <name type="synonym">Epeira ventricosa</name>
    <dbReference type="NCBI Taxonomy" id="182803"/>
    <lineage>
        <taxon>Eukaryota</taxon>
        <taxon>Metazoa</taxon>
        <taxon>Ecdysozoa</taxon>
        <taxon>Arthropoda</taxon>
        <taxon>Chelicerata</taxon>
        <taxon>Arachnida</taxon>
        <taxon>Araneae</taxon>
        <taxon>Araneomorphae</taxon>
        <taxon>Entelegynae</taxon>
        <taxon>Araneoidea</taxon>
        <taxon>Araneidae</taxon>
        <taxon>Araneus</taxon>
    </lineage>
</organism>
<accession>A0A4Y2LFJ0</accession>